<dbReference type="PROSITE" id="PS00521">
    <property type="entry name" value="P5CR"/>
    <property type="match status" value="1"/>
</dbReference>
<dbReference type="RefSeq" id="WP_126862923.1">
    <property type="nucleotide sequence ID" value="NZ_JAUSTX010000003.1"/>
</dbReference>
<name>A0A433HWC4_9BACI</name>
<accession>A0A433HWC4</accession>
<dbReference type="OrthoDB" id="9805754at2"/>
<comment type="caution">
    <text evidence="5">The sequence shown here is derived from an EMBL/GenBank/DDBJ whole genome shotgun (WGS) entry which is preliminary data.</text>
</comment>
<dbReference type="AlphaFoldDB" id="A0A433HWC4"/>
<reference evidence="5 6" key="1">
    <citation type="submission" date="2018-12" db="EMBL/GenBank/DDBJ databases">
        <title>Bacillus chawlae sp. nov., Bacillus glennii sp. nov., and Bacillus saganii sp. nov. Isolated from the Vehicle Assembly Building at Kennedy Space Center where the Viking Spacecraft were Assembled.</title>
        <authorList>
            <person name="Seuylemezian A."/>
            <person name="Vaishampayan P."/>
        </authorList>
    </citation>
    <scope>NUCLEOTIDE SEQUENCE [LARGE SCALE GENOMIC DNA]</scope>
    <source>
        <strain evidence="5 6">L5</strain>
    </source>
</reference>
<dbReference type="GO" id="GO:0004735">
    <property type="term" value="F:pyrroline-5-carboxylate reductase activity"/>
    <property type="evidence" value="ECO:0007669"/>
    <property type="project" value="InterPro"/>
</dbReference>
<keyword evidence="6" id="KW-1185">Reference proteome</keyword>
<dbReference type="PANTHER" id="PTHR11645">
    <property type="entry name" value="PYRROLINE-5-CARBOXYLATE REDUCTASE"/>
    <property type="match status" value="1"/>
</dbReference>
<comment type="similarity">
    <text evidence="1">Belongs to the pyrroline-5-carboxylate reductase family.</text>
</comment>
<dbReference type="Proteomes" id="UP000267430">
    <property type="component" value="Unassembled WGS sequence"/>
</dbReference>
<protein>
    <submittedName>
        <fullName evidence="5">Late competence protein ComER</fullName>
    </submittedName>
</protein>
<evidence type="ECO:0000313" key="5">
    <source>
        <dbReference type="EMBL" id="RUQ32632.1"/>
    </source>
</evidence>
<feature type="domain" description="Pyrroline-5-carboxylate reductase dimerisation" evidence="4">
    <location>
        <begin position="163"/>
        <end position="262"/>
    </location>
</feature>
<evidence type="ECO:0000259" key="4">
    <source>
        <dbReference type="Pfam" id="PF14748"/>
    </source>
</evidence>
<dbReference type="GO" id="GO:0055129">
    <property type="term" value="P:L-proline biosynthetic process"/>
    <property type="evidence" value="ECO:0007669"/>
    <property type="project" value="TreeGrafter"/>
</dbReference>
<proteinExistence type="inferred from homology"/>
<dbReference type="Pfam" id="PF14748">
    <property type="entry name" value="P5CR_dimer"/>
    <property type="match status" value="1"/>
</dbReference>
<gene>
    <name evidence="5" type="ORF">ELQ35_00610</name>
</gene>
<dbReference type="InterPro" id="IPR000304">
    <property type="entry name" value="Pyrroline-COOH_reductase"/>
</dbReference>
<organism evidence="5 6">
    <name type="scientific">Peribacillus cavernae</name>
    <dbReference type="NCBI Taxonomy" id="1674310"/>
    <lineage>
        <taxon>Bacteria</taxon>
        <taxon>Bacillati</taxon>
        <taxon>Bacillota</taxon>
        <taxon>Bacilli</taxon>
        <taxon>Bacillales</taxon>
        <taxon>Bacillaceae</taxon>
        <taxon>Peribacillus</taxon>
    </lineage>
</organism>
<sequence length="275" mass="29756">MKIGVIGTGNMGTILIEALLEANALEATDLTITNRTLSKSFSLKEKYAGISVADSCEKVARESEAIFICVKPLEFHHVITDIKPHINSSQCVISITSPISVAQLESKLDCNCARFIPSITSRALSGVSLLSFGDGCSPAWVEALTDLAACISTPVKIENDITRVASDIVSCGPAFFSYLARAFIDGACKQTKIDEQTATLLTEKMLVGLGELLKKEIYTLPALQEKVCVKGGVTGEGIKVLDAKVGDMFQQLFHATHEKFEEDIEKVEEQYGTPY</sequence>
<dbReference type="InterPro" id="IPR029036">
    <property type="entry name" value="P5CR_dimer"/>
</dbReference>
<dbReference type="PANTHER" id="PTHR11645:SF51">
    <property type="entry name" value="COME OPERON PROTEIN 4"/>
    <property type="match status" value="1"/>
</dbReference>
<dbReference type="Gene3D" id="3.40.50.720">
    <property type="entry name" value="NAD(P)-binding Rossmann-like Domain"/>
    <property type="match status" value="1"/>
</dbReference>
<dbReference type="SUPFAM" id="SSF51735">
    <property type="entry name" value="NAD(P)-binding Rossmann-fold domains"/>
    <property type="match status" value="1"/>
</dbReference>
<dbReference type="Gene3D" id="1.10.3730.10">
    <property type="entry name" value="ProC C-terminal domain-like"/>
    <property type="match status" value="1"/>
</dbReference>
<dbReference type="EMBL" id="RYZZ01000001">
    <property type="protein sequence ID" value="RUQ32632.1"/>
    <property type="molecule type" value="Genomic_DNA"/>
</dbReference>
<dbReference type="InterPro" id="IPR028939">
    <property type="entry name" value="P5C_Rdtase_cat_N"/>
</dbReference>
<feature type="binding site" evidence="2">
    <location>
        <begin position="6"/>
        <end position="11"/>
    </location>
    <ligand>
        <name>NADP(+)</name>
        <dbReference type="ChEBI" id="CHEBI:58349"/>
    </ligand>
</feature>
<feature type="domain" description="Pyrroline-5-carboxylate reductase catalytic N-terminal" evidence="3">
    <location>
        <begin position="2"/>
        <end position="97"/>
    </location>
</feature>
<evidence type="ECO:0000313" key="6">
    <source>
        <dbReference type="Proteomes" id="UP000267430"/>
    </source>
</evidence>
<evidence type="ECO:0000256" key="2">
    <source>
        <dbReference type="PIRSR" id="PIRSR000193-1"/>
    </source>
</evidence>
<keyword evidence="2" id="KW-0521">NADP</keyword>
<dbReference type="InterPro" id="IPR008927">
    <property type="entry name" value="6-PGluconate_DH-like_C_sf"/>
</dbReference>
<dbReference type="InterPro" id="IPR053790">
    <property type="entry name" value="P5CR-like_CS"/>
</dbReference>
<dbReference type="SUPFAM" id="SSF48179">
    <property type="entry name" value="6-phosphogluconate dehydrogenase C-terminal domain-like"/>
    <property type="match status" value="1"/>
</dbReference>
<evidence type="ECO:0000259" key="3">
    <source>
        <dbReference type="Pfam" id="PF03807"/>
    </source>
</evidence>
<dbReference type="PIRSF" id="PIRSF000193">
    <property type="entry name" value="Pyrrol-5-carb_rd"/>
    <property type="match status" value="1"/>
</dbReference>
<dbReference type="NCBIfam" id="NF005814">
    <property type="entry name" value="PRK07680.1"/>
    <property type="match status" value="1"/>
</dbReference>
<dbReference type="Pfam" id="PF03807">
    <property type="entry name" value="F420_oxidored"/>
    <property type="match status" value="1"/>
</dbReference>
<evidence type="ECO:0000256" key="1">
    <source>
        <dbReference type="ARBA" id="ARBA00005525"/>
    </source>
</evidence>
<dbReference type="InterPro" id="IPR036291">
    <property type="entry name" value="NAD(P)-bd_dom_sf"/>
</dbReference>